<sequence length="296" mass="33324">MTAVGFTLQPDEAFLELLGPALEDADYYEVAPETLWFARDEREEQLEPNGFHATFEALARRSQKPFVAHGVGLSVGTASRKDEARRACWLEAIQRTHAALRFRWYTDHLGISAPAGVAATLPLPLPMTRHAARVVRGALRTLQQVVDDVGVENSVGYFLLGDPLDEPRFLGWVLAMPRAHLLLDLHNVYTMAQNLGFEPRDYLARLDLNRVIEIHLAGGRTSEPGWLPSGRTLRLDGHDDAVPEPVWQLFEAVAPRCPELRGVTLERMEGTVLDEGDALQVREELRRVRRTLELRR</sequence>
<dbReference type="Pfam" id="PF05114">
    <property type="entry name" value="MbnB_TglH_ChrH"/>
    <property type="match status" value="1"/>
</dbReference>
<dbReference type="STRING" id="52.CMC5_008140"/>
<dbReference type="InterPro" id="IPR007801">
    <property type="entry name" value="MbnB/TglH/ChrH"/>
</dbReference>
<dbReference type="EMBL" id="CP012159">
    <property type="protein sequence ID" value="AKT36693.1"/>
    <property type="molecule type" value="Genomic_DNA"/>
</dbReference>
<dbReference type="RefSeq" id="WP_050429172.1">
    <property type="nucleotide sequence ID" value="NZ_CP012159.1"/>
</dbReference>
<dbReference type="Gene3D" id="3.20.20.150">
    <property type="entry name" value="Divalent-metal-dependent TIM barrel enzymes"/>
    <property type="match status" value="1"/>
</dbReference>
<dbReference type="PATRIC" id="fig|52.7.peg.877"/>
<reference evidence="1 2" key="1">
    <citation type="submission" date="2015-07" db="EMBL/GenBank/DDBJ databases">
        <title>Genome analysis of myxobacterium Chondromyces crocatus Cm c5 reveals a high potential for natural compound synthesis and the genetic basis for the loss of fruiting body formation.</title>
        <authorList>
            <person name="Zaburannyi N."/>
            <person name="Bunk B."/>
            <person name="Maier J."/>
            <person name="Overmann J."/>
            <person name="Mueller R."/>
        </authorList>
    </citation>
    <scope>NUCLEOTIDE SEQUENCE [LARGE SCALE GENOMIC DNA]</scope>
    <source>
        <strain evidence="1 2">Cm c5</strain>
    </source>
</reference>
<evidence type="ECO:0000313" key="1">
    <source>
        <dbReference type="EMBL" id="AKT36693.1"/>
    </source>
</evidence>
<dbReference type="KEGG" id="ccro:CMC5_008140"/>
<evidence type="ECO:0000313" key="2">
    <source>
        <dbReference type="Proteomes" id="UP000067626"/>
    </source>
</evidence>
<dbReference type="PANTHER" id="PTHR42194">
    <property type="entry name" value="UPF0276 PROTEIN HI_1600"/>
    <property type="match status" value="1"/>
</dbReference>
<proteinExistence type="predicted"/>
<organism evidence="1 2">
    <name type="scientific">Chondromyces crocatus</name>
    <dbReference type="NCBI Taxonomy" id="52"/>
    <lineage>
        <taxon>Bacteria</taxon>
        <taxon>Pseudomonadati</taxon>
        <taxon>Myxococcota</taxon>
        <taxon>Polyangia</taxon>
        <taxon>Polyangiales</taxon>
        <taxon>Polyangiaceae</taxon>
        <taxon>Chondromyces</taxon>
    </lineage>
</organism>
<accession>A0A0K1E802</accession>
<dbReference type="AlphaFoldDB" id="A0A0K1E802"/>
<protein>
    <submittedName>
        <fullName evidence="1">Uncharacterized protein</fullName>
    </submittedName>
</protein>
<dbReference type="PANTHER" id="PTHR42194:SF1">
    <property type="entry name" value="UPF0276 PROTEIN HI_1600"/>
    <property type="match status" value="1"/>
</dbReference>
<gene>
    <name evidence="1" type="ORF">CMC5_008140</name>
</gene>
<name>A0A0K1E802_CHOCO</name>
<dbReference type="Proteomes" id="UP000067626">
    <property type="component" value="Chromosome"/>
</dbReference>
<dbReference type="OrthoDB" id="9763101at2"/>
<keyword evidence="2" id="KW-1185">Reference proteome</keyword>